<dbReference type="AlphaFoldDB" id="A0A561WTW7"/>
<dbReference type="OrthoDB" id="9780708at2"/>
<evidence type="ECO:0000313" key="7">
    <source>
        <dbReference type="Proteomes" id="UP000319927"/>
    </source>
</evidence>
<feature type="domain" description="Cobalamin biosynthesis precorrin-8X methylmutase CobH/CbiC" evidence="5">
    <location>
        <begin position="8"/>
        <end position="193"/>
    </location>
</feature>
<accession>A0A561WTW7</accession>
<organism evidence="6 7">
    <name type="scientific">Micromonospora palomenae</name>
    <dbReference type="NCBI Taxonomy" id="1461247"/>
    <lineage>
        <taxon>Bacteria</taxon>
        <taxon>Bacillati</taxon>
        <taxon>Actinomycetota</taxon>
        <taxon>Actinomycetes</taxon>
        <taxon>Micromonosporales</taxon>
        <taxon>Micromonosporaceae</taxon>
        <taxon>Micromonospora</taxon>
    </lineage>
</organism>
<dbReference type="RefSeq" id="WP_154936403.1">
    <property type="nucleotide sequence ID" value="NZ_VIXA01000001.1"/>
</dbReference>
<evidence type="ECO:0000256" key="2">
    <source>
        <dbReference type="ARBA" id="ARBA00009774"/>
    </source>
</evidence>
<dbReference type="GO" id="GO:0016993">
    <property type="term" value="F:precorrin-8X methylmutase activity"/>
    <property type="evidence" value="ECO:0007669"/>
    <property type="project" value="InterPro"/>
</dbReference>
<evidence type="ECO:0000256" key="1">
    <source>
        <dbReference type="ARBA" id="ARBA00004953"/>
    </source>
</evidence>
<keyword evidence="3" id="KW-0169">Cobalamin biosynthesis</keyword>
<sequence>MTRVVHPIERESYRILRDRVDLRHLPPLSRAVTERVVHASADLGYVTELVCDEAALEGGLTALRAGAPIVADVWMVAAGITGAGRDIVCPVAEPDAAELARDTGLTRSAAAVRIALDRVGPGAVWVVGCAPTALAELITLDAAPALVIGLPVGFVGAAESKAALRASGLPAVSNVGEKGGSAVAAAALNALLYQEEAT</sequence>
<dbReference type="Pfam" id="PF02570">
    <property type="entry name" value="CbiC"/>
    <property type="match status" value="1"/>
</dbReference>
<comment type="pathway">
    <text evidence="1">Cofactor biosynthesis; adenosylcobalamin biosynthesis.</text>
</comment>
<gene>
    <name evidence="6" type="ORF">FHX75_11430</name>
</gene>
<evidence type="ECO:0000256" key="4">
    <source>
        <dbReference type="ARBA" id="ARBA00023235"/>
    </source>
</evidence>
<evidence type="ECO:0000313" key="6">
    <source>
        <dbReference type="EMBL" id="TWG27294.1"/>
    </source>
</evidence>
<dbReference type="UniPathway" id="UPA00148"/>
<dbReference type="InterPro" id="IPR036588">
    <property type="entry name" value="CobH/CbiC_sf"/>
</dbReference>
<comment type="similarity">
    <text evidence="2">Belongs to the CobH/CbiC family.</text>
</comment>
<reference evidence="6 7" key="1">
    <citation type="submission" date="2019-06" db="EMBL/GenBank/DDBJ databases">
        <title>Sequencing the genomes of 1000 actinobacteria strains.</title>
        <authorList>
            <person name="Klenk H.-P."/>
        </authorList>
    </citation>
    <scope>NUCLEOTIDE SEQUENCE [LARGE SCALE GENOMIC DNA]</scope>
    <source>
        <strain evidence="6 7">DSM 102131</strain>
    </source>
</reference>
<protein>
    <submittedName>
        <fullName evidence="6">Precorrin-8X methylmutase</fullName>
    </submittedName>
</protein>
<keyword evidence="7" id="KW-1185">Reference proteome</keyword>
<dbReference type="SUPFAM" id="SSF63965">
    <property type="entry name" value="Precorrin-8X methylmutase CbiC/CobH"/>
    <property type="match status" value="1"/>
</dbReference>
<dbReference type="Proteomes" id="UP000319927">
    <property type="component" value="Unassembled WGS sequence"/>
</dbReference>
<name>A0A561WTW7_9ACTN</name>
<evidence type="ECO:0000259" key="5">
    <source>
        <dbReference type="Pfam" id="PF02570"/>
    </source>
</evidence>
<dbReference type="EMBL" id="VIXA01000001">
    <property type="protein sequence ID" value="TWG27294.1"/>
    <property type="molecule type" value="Genomic_DNA"/>
</dbReference>
<proteinExistence type="inferred from homology"/>
<evidence type="ECO:0000256" key="3">
    <source>
        <dbReference type="ARBA" id="ARBA00022573"/>
    </source>
</evidence>
<dbReference type="InterPro" id="IPR003722">
    <property type="entry name" value="Cbl_synth_CobH/CbiC"/>
</dbReference>
<comment type="caution">
    <text evidence="6">The sequence shown here is derived from an EMBL/GenBank/DDBJ whole genome shotgun (WGS) entry which is preliminary data.</text>
</comment>
<keyword evidence="4" id="KW-0413">Isomerase</keyword>
<dbReference type="Gene3D" id="3.40.50.10230">
    <property type="entry name" value="Cobalamin biosynthesis CobH/CbiC, precorrin-8X methylmutase"/>
    <property type="match status" value="1"/>
</dbReference>
<dbReference type="GO" id="GO:0009236">
    <property type="term" value="P:cobalamin biosynthetic process"/>
    <property type="evidence" value="ECO:0007669"/>
    <property type="project" value="UniProtKB-UniPathway"/>
</dbReference>
<dbReference type="PANTHER" id="PTHR43588:SF1">
    <property type="entry name" value="COBALT-PRECORRIN-8 METHYLMUTASE"/>
    <property type="match status" value="1"/>
</dbReference>
<dbReference type="PANTHER" id="PTHR43588">
    <property type="entry name" value="COBALT-PRECORRIN-8 METHYLMUTASE"/>
    <property type="match status" value="1"/>
</dbReference>